<proteinExistence type="predicted"/>
<dbReference type="GO" id="GO:0000122">
    <property type="term" value="P:negative regulation of transcription by RNA polymerase II"/>
    <property type="evidence" value="ECO:0007669"/>
    <property type="project" value="TreeGrafter"/>
</dbReference>
<dbReference type="GO" id="GO:0000981">
    <property type="term" value="F:DNA-binding transcription factor activity, RNA polymerase II-specific"/>
    <property type="evidence" value="ECO:0007669"/>
    <property type="project" value="TreeGrafter"/>
</dbReference>
<feature type="domain" description="GATA-type" evidence="7">
    <location>
        <begin position="338"/>
        <end position="384"/>
    </location>
</feature>
<dbReference type="PROSITE" id="PS50114">
    <property type="entry name" value="GATA_ZN_FINGER_2"/>
    <property type="match status" value="1"/>
</dbReference>
<evidence type="ECO:0000313" key="8">
    <source>
        <dbReference type="EMBL" id="TBU06033.1"/>
    </source>
</evidence>
<evidence type="ECO:0000256" key="5">
    <source>
        <dbReference type="ARBA" id="ARBA00023242"/>
    </source>
</evidence>
<dbReference type="PANTHER" id="PTHR10071:SF281">
    <property type="entry name" value="BOX A-BINDING FACTOR-RELATED"/>
    <property type="match status" value="1"/>
</dbReference>
<organism evidence="8 10">
    <name type="scientific">Hamiltosporidium magnivora</name>
    <dbReference type="NCBI Taxonomy" id="148818"/>
    <lineage>
        <taxon>Eukaryota</taxon>
        <taxon>Fungi</taxon>
        <taxon>Fungi incertae sedis</taxon>
        <taxon>Microsporidia</taxon>
        <taxon>Dubosqiidae</taxon>
        <taxon>Hamiltosporidium</taxon>
    </lineage>
</organism>
<keyword evidence="3 6" id="KW-0863">Zinc-finger</keyword>
<evidence type="ECO:0000313" key="9">
    <source>
        <dbReference type="EMBL" id="TBU07562.1"/>
    </source>
</evidence>
<keyword evidence="5" id="KW-0539">Nucleus</keyword>
<dbReference type="Gene3D" id="3.30.50.10">
    <property type="entry name" value="Erythroid Transcription Factor GATA-1, subunit A"/>
    <property type="match status" value="1"/>
</dbReference>
<dbReference type="SMART" id="SM00401">
    <property type="entry name" value="ZnF_GATA"/>
    <property type="match status" value="1"/>
</dbReference>
<evidence type="ECO:0000256" key="4">
    <source>
        <dbReference type="ARBA" id="ARBA00022833"/>
    </source>
</evidence>
<dbReference type="Proteomes" id="UP000293045">
    <property type="component" value="Unassembled WGS sequence"/>
</dbReference>
<comment type="caution">
    <text evidence="8">The sequence shown here is derived from an EMBL/GenBank/DDBJ whole genome shotgun (WGS) entry which is preliminary data.</text>
</comment>
<comment type="subcellular location">
    <subcellularLocation>
        <location evidence="1">Nucleus</location>
    </subcellularLocation>
</comment>
<dbReference type="Pfam" id="PF00320">
    <property type="entry name" value="GATA"/>
    <property type="match status" value="1"/>
</dbReference>
<dbReference type="CDD" id="cd00202">
    <property type="entry name" value="ZnF_GATA"/>
    <property type="match status" value="1"/>
</dbReference>
<dbReference type="InterPro" id="IPR000679">
    <property type="entry name" value="Znf_GATA"/>
</dbReference>
<dbReference type="InterPro" id="IPR039355">
    <property type="entry name" value="Transcription_factor_GATA"/>
</dbReference>
<reference evidence="8 10" key="1">
    <citation type="submission" date="2017-12" db="EMBL/GenBank/DDBJ databases">
        <authorList>
            <person name="Pombert J.-F."/>
            <person name="Haag K.L."/>
            <person name="Ebert D."/>
        </authorList>
    </citation>
    <scope>NUCLEOTIDE SEQUENCE [LARGE SCALE GENOMIC DNA]</scope>
    <source>
        <strain evidence="8">IL-BN-2</strain>
    </source>
</reference>
<protein>
    <submittedName>
        <fullName evidence="8">GATA zinc finger domain-containing protein</fullName>
    </submittedName>
</protein>
<dbReference type="GO" id="GO:0000978">
    <property type="term" value="F:RNA polymerase II cis-regulatory region sequence-specific DNA binding"/>
    <property type="evidence" value="ECO:0007669"/>
    <property type="project" value="TreeGrafter"/>
</dbReference>
<evidence type="ECO:0000256" key="3">
    <source>
        <dbReference type="ARBA" id="ARBA00022771"/>
    </source>
</evidence>
<sequence length="395" mass="47049">MHNDEEKKKLYSQFKATLCTDDSLIKTRESNYIWRIWGLSDFNHERFLSVTNLSTDYLNLLDRCDLIFGYSNICGANKGFRKERIIENTNLNKDFDEFFLRNIKQKNENKPKDDRFEYKRTFMSKIPKNKNIFKSNKKNLTKAEERSLLNRKKQYESVTAHESFYRYPSSIQEPEKSDPEFSSSANKYTGPKNYTRIHVGDDYPYGKDRYCRENYDPYVCNYKDQQFSEMNQERLRTHRDMESGYLYNNTEPGYELYKPDSRFGANIDKEEQPFNLNDACTEFNKNYSSWSQLYSAMNNIANTSRQGSDYSVQHRSFPQKMYYTSTDVSYQHENIPICANCQTKETSLWRRLNGEVVCNACGLYFKMHGVRRPITLKTNFIKKRRRISKRNSSLE</sequence>
<dbReference type="EMBL" id="PIXR01000572">
    <property type="protein sequence ID" value="TBU06033.1"/>
    <property type="molecule type" value="Genomic_DNA"/>
</dbReference>
<evidence type="ECO:0000313" key="10">
    <source>
        <dbReference type="Proteomes" id="UP000293045"/>
    </source>
</evidence>
<dbReference type="GO" id="GO:0045944">
    <property type="term" value="P:positive regulation of transcription by RNA polymerase II"/>
    <property type="evidence" value="ECO:0007669"/>
    <property type="project" value="TreeGrafter"/>
</dbReference>
<dbReference type="VEuPathDB" id="MicrosporidiaDB:CWI36_0094p0020"/>
<evidence type="ECO:0000256" key="6">
    <source>
        <dbReference type="PROSITE-ProRule" id="PRU00094"/>
    </source>
</evidence>
<dbReference type="InterPro" id="IPR013088">
    <property type="entry name" value="Znf_NHR/GATA"/>
</dbReference>
<dbReference type="GO" id="GO:0005634">
    <property type="term" value="C:nucleus"/>
    <property type="evidence" value="ECO:0007669"/>
    <property type="project" value="UniProtKB-SubCell"/>
</dbReference>
<dbReference type="AlphaFoldDB" id="A0A4Q9LDH5"/>
<gene>
    <name evidence="9" type="ORF">CWI39_0301p0020</name>
    <name evidence="8" type="ORF">CWI39_0572p0020</name>
</gene>
<dbReference type="GO" id="GO:0008270">
    <property type="term" value="F:zinc ion binding"/>
    <property type="evidence" value="ECO:0007669"/>
    <property type="project" value="UniProtKB-KW"/>
</dbReference>
<dbReference type="EMBL" id="PIXR01000301">
    <property type="protein sequence ID" value="TBU07562.1"/>
    <property type="molecule type" value="Genomic_DNA"/>
</dbReference>
<dbReference type="PANTHER" id="PTHR10071">
    <property type="entry name" value="TRANSCRIPTION FACTOR GATA FAMILY MEMBER"/>
    <property type="match status" value="1"/>
</dbReference>
<keyword evidence="4" id="KW-0862">Zinc</keyword>
<evidence type="ECO:0000256" key="1">
    <source>
        <dbReference type="ARBA" id="ARBA00004123"/>
    </source>
</evidence>
<keyword evidence="2" id="KW-0479">Metal-binding</keyword>
<dbReference type="VEuPathDB" id="MicrosporidiaDB:CWI39_0301p0020"/>
<dbReference type="VEuPathDB" id="MicrosporidiaDB:CWI39_0572p0020"/>
<name>A0A4Q9LDH5_9MICR</name>
<dbReference type="SUPFAM" id="SSF57716">
    <property type="entry name" value="Glucocorticoid receptor-like (DNA-binding domain)"/>
    <property type="match status" value="1"/>
</dbReference>
<evidence type="ECO:0000259" key="7">
    <source>
        <dbReference type="PROSITE" id="PS50114"/>
    </source>
</evidence>
<accession>A0A4Q9LDH5</accession>
<evidence type="ECO:0000256" key="2">
    <source>
        <dbReference type="ARBA" id="ARBA00022723"/>
    </source>
</evidence>